<dbReference type="InterPro" id="IPR000847">
    <property type="entry name" value="LysR_HTH_N"/>
</dbReference>
<evidence type="ECO:0000256" key="4">
    <source>
        <dbReference type="ARBA" id="ARBA00023163"/>
    </source>
</evidence>
<dbReference type="RefSeq" id="WP_209848414.1">
    <property type="nucleotide sequence ID" value="NZ_JAGGJV010000001.1"/>
</dbReference>
<feature type="domain" description="HTH lysR-type" evidence="5">
    <location>
        <begin position="93"/>
        <end position="150"/>
    </location>
</feature>
<proteinExistence type="inferred from homology"/>
<evidence type="ECO:0000259" key="5">
    <source>
        <dbReference type="PROSITE" id="PS50931"/>
    </source>
</evidence>
<keyword evidence="4" id="KW-0804">Transcription</keyword>
<dbReference type="Gene3D" id="1.10.10.10">
    <property type="entry name" value="Winged helix-like DNA-binding domain superfamily/Winged helix DNA-binding domain"/>
    <property type="match status" value="2"/>
</dbReference>
<keyword evidence="7" id="KW-1185">Reference proteome</keyword>
<organism evidence="6 7">
    <name type="scientific">Rhizobium herbae</name>
    <dbReference type="NCBI Taxonomy" id="508661"/>
    <lineage>
        <taxon>Bacteria</taxon>
        <taxon>Pseudomonadati</taxon>
        <taxon>Pseudomonadota</taxon>
        <taxon>Alphaproteobacteria</taxon>
        <taxon>Hyphomicrobiales</taxon>
        <taxon>Rhizobiaceae</taxon>
        <taxon>Rhizobium/Agrobacterium group</taxon>
        <taxon>Rhizobium</taxon>
    </lineage>
</organism>
<comment type="similarity">
    <text evidence="1">Belongs to the LysR transcriptional regulatory family.</text>
</comment>
<dbReference type="PANTHER" id="PTHR30126:SF39">
    <property type="entry name" value="HTH-TYPE TRANSCRIPTIONAL REGULATOR CYSL"/>
    <property type="match status" value="1"/>
</dbReference>
<dbReference type="SUPFAM" id="SSF46785">
    <property type="entry name" value="Winged helix' DNA-binding domain"/>
    <property type="match status" value="2"/>
</dbReference>
<dbReference type="Pfam" id="PF03466">
    <property type="entry name" value="LysR_substrate"/>
    <property type="match status" value="1"/>
</dbReference>
<reference evidence="6 7" key="1">
    <citation type="submission" date="2021-03" db="EMBL/GenBank/DDBJ databases">
        <title>Genomic Encyclopedia of Type Strains, Phase IV (KMG-IV): sequencing the most valuable type-strain genomes for metagenomic binning, comparative biology and taxonomic classification.</title>
        <authorList>
            <person name="Goeker M."/>
        </authorList>
    </citation>
    <scope>NUCLEOTIDE SEQUENCE [LARGE SCALE GENOMIC DNA]</scope>
    <source>
        <strain evidence="6 7">DSM 26427</strain>
    </source>
</reference>
<evidence type="ECO:0000313" key="6">
    <source>
        <dbReference type="EMBL" id="MBP1857500.1"/>
    </source>
</evidence>
<keyword evidence="2" id="KW-0805">Transcription regulation</keyword>
<dbReference type="GO" id="GO:0003677">
    <property type="term" value="F:DNA binding"/>
    <property type="evidence" value="ECO:0007669"/>
    <property type="project" value="UniProtKB-KW"/>
</dbReference>
<dbReference type="SUPFAM" id="SSF53850">
    <property type="entry name" value="Periplasmic binding protein-like II"/>
    <property type="match status" value="1"/>
</dbReference>
<dbReference type="EMBL" id="JAGGJV010000001">
    <property type="protein sequence ID" value="MBP1857500.1"/>
    <property type="molecule type" value="Genomic_DNA"/>
</dbReference>
<dbReference type="PROSITE" id="PS50931">
    <property type="entry name" value="HTH_LYSR"/>
    <property type="match status" value="2"/>
</dbReference>
<evidence type="ECO:0000256" key="2">
    <source>
        <dbReference type="ARBA" id="ARBA00023015"/>
    </source>
</evidence>
<dbReference type="PANTHER" id="PTHR30126">
    <property type="entry name" value="HTH-TYPE TRANSCRIPTIONAL REGULATOR"/>
    <property type="match status" value="1"/>
</dbReference>
<accession>A0ABS4EHS8</accession>
<dbReference type="Pfam" id="PF00126">
    <property type="entry name" value="HTH_1"/>
    <property type="match status" value="2"/>
</dbReference>
<dbReference type="InterPro" id="IPR036390">
    <property type="entry name" value="WH_DNA-bd_sf"/>
</dbReference>
<evidence type="ECO:0000313" key="7">
    <source>
        <dbReference type="Proteomes" id="UP000823786"/>
    </source>
</evidence>
<feature type="domain" description="HTH lysR-type" evidence="5">
    <location>
        <begin position="1"/>
        <end position="58"/>
    </location>
</feature>
<comment type="caution">
    <text evidence="6">The sequence shown here is derived from an EMBL/GenBank/DDBJ whole genome shotgun (WGS) entry which is preliminary data.</text>
</comment>
<dbReference type="Proteomes" id="UP000823786">
    <property type="component" value="Unassembled WGS sequence"/>
</dbReference>
<dbReference type="Gene3D" id="3.40.190.10">
    <property type="entry name" value="Periplasmic binding protein-like II"/>
    <property type="match status" value="2"/>
</dbReference>
<keyword evidence="3 6" id="KW-0238">DNA-binding</keyword>
<dbReference type="InterPro" id="IPR036388">
    <property type="entry name" value="WH-like_DNA-bd_sf"/>
</dbReference>
<name>A0ABS4EHS8_9HYPH</name>
<gene>
    <name evidence="6" type="ORF">J2Z75_000980</name>
</gene>
<protein>
    <submittedName>
        <fullName evidence="6">DNA-binding transcriptional LysR family regulator</fullName>
    </submittedName>
</protein>
<sequence length="399" mass="43162">MDIATLALVHAILEARGIRPAAKTSGRPVASVSAALKRFEAAIAVPLVRREGGNLVPTLEAQSRMADLAAANQAVQSLLSCRSDAQPRPTPSISLTALDRFVTVARSGSIRGASKISGTGQPQLTRQMNDLERDLGYDLLVRSPSGIACTPEGLAVIPIAENLLDIWRRLSRASSDRFRRTAATWRFGSVMPLGPESEIARMLAALTAEWHRARPRQPLFVSSTTADELIAGLKNRRFDVVLLDLESFPSEFEGTLISRTPLALAGHASLFARHGDDIRGLLQSNPIAVPSLKSGLRQQATRFIEAALSEQERGMLTLTEVDSIPVILNLVMDHGYLSVLPESSAARVRNAPAMRRLGPGYMQSLSLAWQKNALSRQVAEAMLGMMLADRKSATTILHA</sequence>
<evidence type="ECO:0000256" key="1">
    <source>
        <dbReference type="ARBA" id="ARBA00009437"/>
    </source>
</evidence>
<evidence type="ECO:0000256" key="3">
    <source>
        <dbReference type="ARBA" id="ARBA00023125"/>
    </source>
</evidence>
<dbReference type="InterPro" id="IPR005119">
    <property type="entry name" value="LysR_subst-bd"/>
</dbReference>